<dbReference type="STRING" id="1291764.GCA_001311235_02218"/>
<keyword evidence="8 9" id="KW-0472">Membrane</keyword>
<evidence type="ECO:0000256" key="5">
    <source>
        <dbReference type="ARBA" id="ARBA00022683"/>
    </source>
</evidence>
<dbReference type="AlphaFoldDB" id="A0A2A5RKE4"/>
<dbReference type="InterPro" id="IPR050303">
    <property type="entry name" value="GatZ_KbaZ_carbometab"/>
</dbReference>
<feature type="transmembrane region" description="Helical" evidence="9">
    <location>
        <begin position="142"/>
        <end position="163"/>
    </location>
</feature>
<accession>A0A2A5RKE4</accession>
<dbReference type="EMBL" id="JXJU01000007">
    <property type="protein sequence ID" value="PCR99654.1"/>
    <property type="molecule type" value="Genomic_DNA"/>
</dbReference>
<dbReference type="NCBIfam" id="NF007289">
    <property type="entry name" value="PRK09757.1"/>
    <property type="match status" value="1"/>
</dbReference>
<organism evidence="10 11">
    <name type="scientific">Lactococcus fujiensis JCM 16395</name>
    <dbReference type="NCBI Taxonomy" id="1291764"/>
    <lineage>
        <taxon>Bacteria</taxon>
        <taxon>Bacillati</taxon>
        <taxon>Bacillota</taxon>
        <taxon>Bacilli</taxon>
        <taxon>Lactobacillales</taxon>
        <taxon>Streptococcaceae</taxon>
        <taxon>Lactococcus</taxon>
    </lineage>
</organism>
<dbReference type="Pfam" id="PF03609">
    <property type="entry name" value="EII-Sor"/>
    <property type="match status" value="1"/>
</dbReference>
<dbReference type="OrthoDB" id="1649937at2"/>
<dbReference type="PANTHER" id="PTHR32502">
    <property type="entry name" value="N-ACETYLGALACTOSAMINE PERMEASE II COMPONENT-RELATED"/>
    <property type="match status" value="1"/>
</dbReference>
<evidence type="ECO:0000313" key="10">
    <source>
        <dbReference type="EMBL" id="PCR99654.1"/>
    </source>
</evidence>
<keyword evidence="11" id="KW-1185">Reference proteome</keyword>
<evidence type="ECO:0000256" key="8">
    <source>
        <dbReference type="ARBA" id="ARBA00023136"/>
    </source>
</evidence>
<evidence type="ECO:0000256" key="3">
    <source>
        <dbReference type="ARBA" id="ARBA00022475"/>
    </source>
</evidence>
<comment type="subcellular location">
    <subcellularLocation>
        <location evidence="1">Cell membrane</location>
        <topology evidence="1">Multi-pass membrane protein</topology>
    </subcellularLocation>
</comment>
<feature type="transmembrane region" description="Helical" evidence="9">
    <location>
        <begin position="210"/>
        <end position="240"/>
    </location>
</feature>
<evidence type="ECO:0000256" key="6">
    <source>
        <dbReference type="ARBA" id="ARBA00022692"/>
    </source>
</evidence>
<sequence>MMHITLFQGILLALAAVIQGIDFWLEGLYIFRPIIVSTIAGLILGDLQTGLVVGGVTELAFAGLTPAGGTQPPNPILAGVMGVVLAHVTGAHATAAMALALPFSLLMQYVILFFYSSFSFFMHRIEKAARIGNTNSIARINFLTTGIVGVTYGIVVFLCGYLAQTPMKDFVASLPVWLTHGFEVIGGILPAVGFAMLLNTMLKREFIPFLLIGFVLATFLNFSNLLPVAVVGLALALFVYNIDESIHKNRVIEKVKSIDEEEEDYSDGI</sequence>
<dbReference type="PANTHER" id="PTHR32502:SF8">
    <property type="entry name" value="N-ACETYLGALACTOSAMINE PERMEASE IIC COMPONENT 1"/>
    <property type="match status" value="1"/>
</dbReference>
<dbReference type="Proteomes" id="UP000218181">
    <property type="component" value="Unassembled WGS sequence"/>
</dbReference>
<evidence type="ECO:0000256" key="4">
    <source>
        <dbReference type="ARBA" id="ARBA00022597"/>
    </source>
</evidence>
<protein>
    <submittedName>
        <fullName evidence="10">PTS sucrose transporter subunit IIBC</fullName>
    </submittedName>
</protein>
<evidence type="ECO:0000256" key="9">
    <source>
        <dbReference type="SAM" id="Phobius"/>
    </source>
</evidence>
<dbReference type="GO" id="GO:0005886">
    <property type="term" value="C:plasma membrane"/>
    <property type="evidence" value="ECO:0007669"/>
    <property type="project" value="UniProtKB-SubCell"/>
</dbReference>
<keyword evidence="3" id="KW-1003">Cell membrane</keyword>
<proteinExistence type="predicted"/>
<gene>
    <name evidence="10" type="ORF">RT41_GL001767</name>
</gene>
<feature type="transmembrane region" description="Helical" evidence="9">
    <location>
        <begin position="30"/>
        <end position="56"/>
    </location>
</feature>
<feature type="transmembrane region" description="Helical" evidence="9">
    <location>
        <begin position="175"/>
        <end position="198"/>
    </location>
</feature>
<dbReference type="GO" id="GO:0009401">
    <property type="term" value="P:phosphoenolpyruvate-dependent sugar phosphotransferase system"/>
    <property type="evidence" value="ECO:0007669"/>
    <property type="project" value="UniProtKB-KW"/>
</dbReference>
<evidence type="ECO:0000256" key="1">
    <source>
        <dbReference type="ARBA" id="ARBA00004651"/>
    </source>
</evidence>
<keyword evidence="2" id="KW-0813">Transport</keyword>
<reference evidence="10 11" key="1">
    <citation type="submission" date="2014-12" db="EMBL/GenBank/DDBJ databases">
        <title>Draft genome sequences of 10 type strains of Lactococcus.</title>
        <authorList>
            <person name="Sun Z."/>
            <person name="Zhong Z."/>
            <person name="Liu W."/>
            <person name="Zhang W."/>
            <person name="Zhang H."/>
        </authorList>
    </citation>
    <scope>NUCLEOTIDE SEQUENCE [LARGE SCALE GENOMIC DNA]</scope>
    <source>
        <strain evidence="10 11">JCM 16395</strain>
    </source>
</reference>
<keyword evidence="5" id="KW-0598">Phosphotransferase system</keyword>
<evidence type="ECO:0000313" key="11">
    <source>
        <dbReference type="Proteomes" id="UP000218181"/>
    </source>
</evidence>
<evidence type="ECO:0000256" key="2">
    <source>
        <dbReference type="ARBA" id="ARBA00022448"/>
    </source>
</evidence>
<dbReference type="InterPro" id="IPR004700">
    <property type="entry name" value="PTS_IIC_man"/>
</dbReference>
<name>A0A2A5RKE4_9LACT</name>
<dbReference type="PROSITE" id="PS51106">
    <property type="entry name" value="PTS_EIIC_TYPE_4"/>
    <property type="match status" value="1"/>
</dbReference>
<keyword evidence="4" id="KW-0762">Sugar transport</keyword>
<keyword evidence="6 9" id="KW-0812">Transmembrane</keyword>
<comment type="caution">
    <text evidence="10">The sequence shown here is derived from an EMBL/GenBank/DDBJ whole genome shotgun (WGS) entry which is preliminary data.</text>
</comment>
<evidence type="ECO:0000256" key="7">
    <source>
        <dbReference type="ARBA" id="ARBA00022989"/>
    </source>
</evidence>
<keyword evidence="7 9" id="KW-1133">Transmembrane helix</keyword>
<feature type="transmembrane region" description="Helical" evidence="9">
    <location>
        <begin position="105"/>
        <end position="122"/>
    </location>
</feature>